<reference evidence="3" key="1">
    <citation type="submission" date="2020-11" db="EMBL/GenBank/DDBJ databases">
        <authorList>
            <consortium name="DOE Joint Genome Institute"/>
            <person name="Ahrendt S."/>
            <person name="Riley R."/>
            <person name="Andreopoulos W."/>
            <person name="Labutti K."/>
            <person name="Pangilinan J."/>
            <person name="Ruiz-Duenas F.J."/>
            <person name="Barrasa J.M."/>
            <person name="Sanchez-Garcia M."/>
            <person name="Camarero S."/>
            <person name="Miyauchi S."/>
            <person name="Serrano A."/>
            <person name="Linde D."/>
            <person name="Babiker R."/>
            <person name="Drula E."/>
            <person name="Ayuso-Fernandez I."/>
            <person name="Pacheco R."/>
            <person name="Padilla G."/>
            <person name="Ferreira P."/>
            <person name="Barriuso J."/>
            <person name="Kellner H."/>
            <person name="Castanera R."/>
            <person name="Alfaro M."/>
            <person name="Ramirez L."/>
            <person name="Pisabarro A.G."/>
            <person name="Kuo A."/>
            <person name="Tritt A."/>
            <person name="Lipzen A."/>
            <person name="He G."/>
            <person name="Yan M."/>
            <person name="Ng V."/>
            <person name="Cullen D."/>
            <person name="Martin F."/>
            <person name="Rosso M.-N."/>
            <person name="Henrissat B."/>
            <person name="Hibbett D."/>
            <person name="Martinez A.T."/>
            <person name="Grigoriev I.V."/>
        </authorList>
    </citation>
    <scope>NUCLEOTIDE SEQUENCE</scope>
    <source>
        <strain evidence="3">AH 40177</strain>
    </source>
</reference>
<dbReference type="InterPro" id="IPR009071">
    <property type="entry name" value="HMG_box_dom"/>
</dbReference>
<organism evidence="3 4">
    <name type="scientific">Rhodocollybia butyracea</name>
    <dbReference type="NCBI Taxonomy" id="206335"/>
    <lineage>
        <taxon>Eukaryota</taxon>
        <taxon>Fungi</taxon>
        <taxon>Dikarya</taxon>
        <taxon>Basidiomycota</taxon>
        <taxon>Agaricomycotina</taxon>
        <taxon>Agaricomycetes</taxon>
        <taxon>Agaricomycetidae</taxon>
        <taxon>Agaricales</taxon>
        <taxon>Marasmiineae</taxon>
        <taxon>Omphalotaceae</taxon>
        <taxon>Rhodocollybia</taxon>
    </lineage>
</organism>
<dbReference type="OrthoDB" id="10667086at2759"/>
<evidence type="ECO:0000256" key="1">
    <source>
        <dbReference type="SAM" id="MobiDB-lite"/>
    </source>
</evidence>
<name>A0A9P5Q3A4_9AGAR</name>
<dbReference type="SMART" id="SM00398">
    <property type="entry name" value="HMG"/>
    <property type="match status" value="1"/>
</dbReference>
<dbReference type="CDD" id="cd00084">
    <property type="entry name" value="HMG-box_SF"/>
    <property type="match status" value="1"/>
</dbReference>
<dbReference type="SUPFAM" id="SSF47095">
    <property type="entry name" value="HMG-box"/>
    <property type="match status" value="1"/>
</dbReference>
<dbReference type="InterPro" id="IPR036910">
    <property type="entry name" value="HMG_box_dom_sf"/>
</dbReference>
<feature type="domain" description="HMG box" evidence="2">
    <location>
        <begin position="42"/>
        <end position="104"/>
    </location>
</feature>
<feature type="region of interest" description="Disordered" evidence="1">
    <location>
        <begin position="38"/>
        <end position="151"/>
    </location>
</feature>
<comment type="caution">
    <text evidence="3">The sequence shown here is derived from an EMBL/GenBank/DDBJ whole genome shotgun (WGS) entry which is preliminary data.</text>
</comment>
<keyword evidence="4" id="KW-1185">Reference proteome</keyword>
<protein>
    <recommendedName>
        <fullName evidence="2">HMG box domain-containing protein</fullName>
    </recommendedName>
</protein>
<dbReference type="Proteomes" id="UP000772434">
    <property type="component" value="Unassembled WGS sequence"/>
</dbReference>
<evidence type="ECO:0000313" key="4">
    <source>
        <dbReference type="Proteomes" id="UP000772434"/>
    </source>
</evidence>
<feature type="compositionally biased region" description="Basic and acidic residues" evidence="1">
    <location>
        <begin position="80"/>
        <end position="92"/>
    </location>
</feature>
<dbReference type="AlphaFoldDB" id="A0A9P5Q3A4"/>
<accession>A0A9P5Q3A4</accession>
<feature type="compositionally biased region" description="Polar residues" evidence="1">
    <location>
        <begin position="99"/>
        <end position="127"/>
    </location>
</feature>
<gene>
    <name evidence="3" type="ORF">BDP27DRAFT_1318759</name>
</gene>
<evidence type="ECO:0000313" key="3">
    <source>
        <dbReference type="EMBL" id="KAF9073355.1"/>
    </source>
</evidence>
<feature type="compositionally biased region" description="Basic and acidic residues" evidence="1">
    <location>
        <begin position="140"/>
        <end position="151"/>
    </location>
</feature>
<feature type="compositionally biased region" description="Basic and acidic residues" evidence="1">
    <location>
        <begin position="57"/>
        <end position="71"/>
    </location>
</feature>
<evidence type="ECO:0000259" key="2">
    <source>
        <dbReference type="SMART" id="SM00398"/>
    </source>
</evidence>
<proteinExistence type="predicted"/>
<dbReference type="EMBL" id="JADNRY010000018">
    <property type="protein sequence ID" value="KAF9073355.1"/>
    <property type="molecule type" value="Genomic_DNA"/>
</dbReference>
<sequence length="191" mass="21523">MSHSRSNHSDIFINYDHQLNEIIDPRIQADAQRIAKRISAKPGSRPSNGFMAFKHHRSEDPQSRDPLKAGEDWNNLSASEKQKWDSVYEASKRSHPRTQSKNARESASPSAHRSKRPQSCTFCQTRSRPPPSRNLIARHSQADRSSHRLDNHSGAASRLKFLAIALPHASYAGNVPFILGSLGFLQRCICF</sequence>